<keyword evidence="2" id="KW-1185">Reference proteome</keyword>
<gene>
    <name evidence="1" type="ORF">O181_111662</name>
</gene>
<dbReference type="EMBL" id="AVOT02089140">
    <property type="protein sequence ID" value="MBW0571947.1"/>
    <property type="molecule type" value="Genomic_DNA"/>
</dbReference>
<organism evidence="1 2">
    <name type="scientific">Austropuccinia psidii MF-1</name>
    <dbReference type="NCBI Taxonomy" id="1389203"/>
    <lineage>
        <taxon>Eukaryota</taxon>
        <taxon>Fungi</taxon>
        <taxon>Dikarya</taxon>
        <taxon>Basidiomycota</taxon>
        <taxon>Pucciniomycotina</taxon>
        <taxon>Pucciniomycetes</taxon>
        <taxon>Pucciniales</taxon>
        <taxon>Sphaerophragmiaceae</taxon>
        <taxon>Austropuccinia</taxon>
    </lineage>
</organism>
<accession>A0A9Q3K0B6</accession>
<proteinExistence type="predicted"/>
<sequence length="154" mass="17824">MLEKARKHAVRFMEDSFPYSKGKWDKSHANPEFKVGYLVLLSTTIFNKIKGLKNLKVSISEAFVIKALYGENSVEIELCEELSNKYPTFPVHFIKPHKSCDAKKFSLINKVPQHIPPVEASGTKKITKFLKERKLRAKEVREYLVRYSYPACED</sequence>
<evidence type="ECO:0000313" key="1">
    <source>
        <dbReference type="EMBL" id="MBW0571947.1"/>
    </source>
</evidence>
<name>A0A9Q3K0B6_9BASI</name>
<evidence type="ECO:0000313" key="2">
    <source>
        <dbReference type="Proteomes" id="UP000765509"/>
    </source>
</evidence>
<protein>
    <submittedName>
        <fullName evidence="1">Uncharacterized protein</fullName>
    </submittedName>
</protein>
<dbReference type="Proteomes" id="UP000765509">
    <property type="component" value="Unassembled WGS sequence"/>
</dbReference>
<dbReference type="AlphaFoldDB" id="A0A9Q3K0B6"/>
<reference evidence="1" key="1">
    <citation type="submission" date="2021-03" db="EMBL/GenBank/DDBJ databases">
        <title>Draft genome sequence of rust myrtle Austropuccinia psidii MF-1, a brazilian biotype.</title>
        <authorList>
            <person name="Quecine M.C."/>
            <person name="Pachon D.M.R."/>
            <person name="Bonatelli M.L."/>
            <person name="Correr F.H."/>
            <person name="Franceschini L.M."/>
            <person name="Leite T.F."/>
            <person name="Margarido G.R.A."/>
            <person name="Almeida C.A."/>
            <person name="Ferrarezi J.A."/>
            <person name="Labate C.A."/>
        </authorList>
    </citation>
    <scope>NUCLEOTIDE SEQUENCE</scope>
    <source>
        <strain evidence="1">MF-1</strain>
    </source>
</reference>
<comment type="caution">
    <text evidence="1">The sequence shown here is derived from an EMBL/GenBank/DDBJ whole genome shotgun (WGS) entry which is preliminary data.</text>
</comment>